<proteinExistence type="predicted"/>
<name>A0A2H5BGI6_9CAUD</name>
<protein>
    <submittedName>
        <fullName evidence="1">Uncharacterized protein</fullName>
    </submittedName>
</protein>
<gene>
    <name evidence="1" type="ORF">CETO_117</name>
</gene>
<accession>A0A2H5BGI6</accession>
<dbReference type="Proteomes" id="UP000240819">
    <property type="component" value="Segment"/>
</dbReference>
<evidence type="ECO:0000313" key="1">
    <source>
        <dbReference type="EMBL" id="AUG85107.1"/>
    </source>
</evidence>
<reference evidence="1 2" key="1">
    <citation type="submission" date="2017-12" db="EMBL/GenBank/DDBJ databases">
        <authorList>
            <person name="Lestochi C.V."/>
            <person name="Miller K.C."/>
            <person name="Miller J.S."/>
            <person name="Stanton M.L."/>
            <person name="Broussard G.W."/>
        </authorList>
    </citation>
    <scope>NUCLEOTIDE SEQUENCE [LARGE SCALE GENOMIC DNA]</scope>
</reference>
<sequence length="56" mass="6851">MKLSMISPHTEIRVHRYSKQQGELRNKLKKWKKQGKVILVKTTATEFIYKKYCRWL</sequence>
<keyword evidence="2" id="KW-1185">Reference proteome</keyword>
<dbReference type="EMBL" id="MG649966">
    <property type="protein sequence ID" value="AUG85107.1"/>
    <property type="molecule type" value="Genomic_DNA"/>
</dbReference>
<organism evidence="1 2">
    <name type="scientific">Vibrio phage Ceto</name>
    <dbReference type="NCBI Taxonomy" id="2570300"/>
    <lineage>
        <taxon>Viruses</taxon>
        <taxon>Duplodnaviria</taxon>
        <taxon>Heunggongvirae</taxon>
        <taxon>Uroviricota</taxon>
        <taxon>Caudoviricetes</taxon>
        <taxon>Demerecviridae</taxon>
        <taxon>Ermolyevavirinae</taxon>
        <taxon>Cetovirus</taxon>
        <taxon>Cetovirus ceto</taxon>
    </lineage>
</organism>
<evidence type="ECO:0000313" key="2">
    <source>
        <dbReference type="Proteomes" id="UP000240819"/>
    </source>
</evidence>